<dbReference type="InterPro" id="IPR023052">
    <property type="entry name" value="Cell_div_SepF"/>
</dbReference>
<reference evidence="6" key="1">
    <citation type="submission" date="2020-06" db="EMBL/GenBank/DDBJ databases">
        <title>Novel chitinolytic bacterium.</title>
        <authorList>
            <person name="Ungkulpasvich U."/>
            <person name="Kosugi A."/>
            <person name="Uke A."/>
        </authorList>
    </citation>
    <scope>NUCLEOTIDE SEQUENCE</scope>
    <source>
        <strain evidence="6">UUS1-1</strain>
    </source>
</reference>
<accession>A0A8J6HYZ5</accession>
<comment type="caution">
    <text evidence="6">The sequence shown here is derived from an EMBL/GenBank/DDBJ whole genome shotgun (WGS) entry which is preliminary data.</text>
</comment>
<proteinExistence type="inferred from homology"/>
<keyword evidence="5" id="KW-0963">Cytoplasm</keyword>
<keyword evidence="7" id="KW-1185">Reference proteome</keyword>
<dbReference type="InterPro" id="IPR038594">
    <property type="entry name" value="SepF-like_sf"/>
</dbReference>
<organism evidence="6 7">
    <name type="scientific">Capillibacterium thermochitinicola</name>
    <dbReference type="NCBI Taxonomy" id="2699427"/>
    <lineage>
        <taxon>Bacteria</taxon>
        <taxon>Bacillati</taxon>
        <taxon>Bacillota</taxon>
        <taxon>Capillibacterium</taxon>
    </lineage>
</organism>
<dbReference type="Proteomes" id="UP000657177">
    <property type="component" value="Unassembled WGS sequence"/>
</dbReference>
<dbReference type="PANTHER" id="PTHR35798">
    <property type="entry name" value="CELL DIVISION PROTEIN SEPF"/>
    <property type="match status" value="1"/>
</dbReference>
<evidence type="ECO:0000256" key="4">
    <source>
        <dbReference type="ARBA" id="ARBA00044936"/>
    </source>
</evidence>
<evidence type="ECO:0000256" key="5">
    <source>
        <dbReference type="HAMAP-Rule" id="MF_01197"/>
    </source>
</evidence>
<dbReference type="InterPro" id="IPR007561">
    <property type="entry name" value="Cell_div_SepF/SepF-rel"/>
</dbReference>
<dbReference type="EMBL" id="JAAKDE010000006">
    <property type="protein sequence ID" value="MBA2132625.1"/>
    <property type="molecule type" value="Genomic_DNA"/>
</dbReference>
<dbReference type="RefSeq" id="WP_181339081.1">
    <property type="nucleotide sequence ID" value="NZ_JAAKDE010000006.1"/>
</dbReference>
<evidence type="ECO:0000256" key="1">
    <source>
        <dbReference type="ARBA" id="ARBA00022618"/>
    </source>
</evidence>
<keyword evidence="1 5" id="KW-0132">Cell division</keyword>
<dbReference type="HAMAP" id="MF_01197">
    <property type="entry name" value="SepF"/>
    <property type="match status" value="1"/>
</dbReference>
<evidence type="ECO:0000313" key="6">
    <source>
        <dbReference type="EMBL" id="MBA2132625.1"/>
    </source>
</evidence>
<dbReference type="Gene3D" id="3.30.110.150">
    <property type="entry name" value="SepF-like protein"/>
    <property type="match status" value="1"/>
</dbReference>
<name>A0A8J6HYZ5_9FIRM</name>
<comment type="function">
    <text evidence="4 5">Cell division protein that is part of the divisome complex and is recruited early to the Z-ring. Probably stimulates Z-ring formation, perhaps through the cross-linking of FtsZ protofilaments. Its function overlaps with FtsA.</text>
</comment>
<dbReference type="GO" id="GO:0000917">
    <property type="term" value="P:division septum assembly"/>
    <property type="evidence" value="ECO:0007669"/>
    <property type="project" value="UniProtKB-KW"/>
</dbReference>
<dbReference type="PANTHER" id="PTHR35798:SF1">
    <property type="entry name" value="CELL DIVISION PROTEIN SEPF"/>
    <property type="match status" value="1"/>
</dbReference>
<comment type="similarity">
    <text evidence="5">Belongs to the SepF family.</text>
</comment>
<evidence type="ECO:0000256" key="2">
    <source>
        <dbReference type="ARBA" id="ARBA00023210"/>
    </source>
</evidence>
<evidence type="ECO:0000313" key="7">
    <source>
        <dbReference type="Proteomes" id="UP000657177"/>
    </source>
</evidence>
<protein>
    <recommendedName>
        <fullName evidence="5">Cell division protein SepF</fullName>
    </recommendedName>
</protein>
<dbReference type="GO" id="GO:0043093">
    <property type="term" value="P:FtsZ-dependent cytokinesis"/>
    <property type="evidence" value="ECO:0007669"/>
    <property type="project" value="UniProtKB-UniRule"/>
</dbReference>
<gene>
    <name evidence="5" type="primary">sepF</name>
    <name evidence="6" type="ORF">G5B42_03590</name>
</gene>
<dbReference type="Pfam" id="PF04472">
    <property type="entry name" value="SepF"/>
    <property type="match status" value="1"/>
</dbReference>
<keyword evidence="3 5" id="KW-0131">Cell cycle</keyword>
<dbReference type="GO" id="GO:0005737">
    <property type="term" value="C:cytoplasm"/>
    <property type="evidence" value="ECO:0007669"/>
    <property type="project" value="UniProtKB-SubCell"/>
</dbReference>
<sequence length="161" mass="18183">MKTPGNEEWAEAEGKKSFLERLMNLLGFETQIEVEEVDDDPVPGMKEVNQGKERGKVVSLSSPNKTTRLVVYEPRSFDDVQSIVNQLKNKRPVILNLEETDKAVARRITDFVGGAVYALDGGVQKVSSSIMLFTPLNVEVSFPLRSETERNPYFNTDFLER</sequence>
<evidence type="ECO:0000256" key="3">
    <source>
        <dbReference type="ARBA" id="ARBA00023306"/>
    </source>
</evidence>
<keyword evidence="2 5" id="KW-0717">Septation</keyword>
<comment type="subunit">
    <text evidence="5">Homodimer. Interacts with FtsZ.</text>
</comment>
<comment type="subcellular location">
    <subcellularLocation>
        <location evidence="5">Cytoplasm</location>
    </subcellularLocation>
    <text evidence="5">Localizes to the division site, in a FtsZ-dependent manner.</text>
</comment>
<dbReference type="AlphaFoldDB" id="A0A8J6HYZ5"/>